<keyword evidence="9" id="KW-0378">Hydrolase</keyword>
<evidence type="ECO:0000313" key="19">
    <source>
        <dbReference type="Proteomes" id="UP000887013"/>
    </source>
</evidence>
<dbReference type="InterPro" id="IPR014001">
    <property type="entry name" value="Helicase_ATP-bd"/>
</dbReference>
<dbReference type="InterPro" id="IPR011545">
    <property type="entry name" value="DEAD/DEAH_box_helicase_dom"/>
</dbReference>
<keyword evidence="19" id="KW-1185">Reference proteome</keyword>
<evidence type="ECO:0000256" key="7">
    <source>
        <dbReference type="ARBA" id="ARBA00022741"/>
    </source>
</evidence>
<keyword evidence="11" id="KW-0067">ATP-binding</keyword>
<dbReference type="CDD" id="cd18791">
    <property type="entry name" value="SF2_C_RHA"/>
    <property type="match status" value="1"/>
</dbReference>
<feature type="domain" description="Helicase ATP-binding" evidence="16">
    <location>
        <begin position="77"/>
        <end position="243"/>
    </location>
</feature>
<dbReference type="InterPro" id="IPR002999">
    <property type="entry name" value="Tudor"/>
</dbReference>
<dbReference type="GO" id="GO:0007283">
    <property type="term" value="P:spermatogenesis"/>
    <property type="evidence" value="ECO:0007669"/>
    <property type="project" value="UniProtKB-KW"/>
</dbReference>
<dbReference type="GO" id="GO:0030154">
    <property type="term" value="P:cell differentiation"/>
    <property type="evidence" value="ECO:0007669"/>
    <property type="project" value="UniProtKB-KW"/>
</dbReference>
<dbReference type="Proteomes" id="UP000887013">
    <property type="component" value="Unassembled WGS sequence"/>
</dbReference>
<proteinExistence type="inferred from homology"/>
<dbReference type="Pfam" id="PF00271">
    <property type="entry name" value="Helicase_C"/>
    <property type="match status" value="1"/>
</dbReference>
<organism evidence="18 19">
    <name type="scientific">Nephila pilipes</name>
    <name type="common">Giant wood spider</name>
    <name type="synonym">Nephila maculata</name>
    <dbReference type="NCBI Taxonomy" id="299642"/>
    <lineage>
        <taxon>Eukaryota</taxon>
        <taxon>Metazoa</taxon>
        <taxon>Ecdysozoa</taxon>
        <taxon>Arthropoda</taxon>
        <taxon>Chelicerata</taxon>
        <taxon>Arachnida</taxon>
        <taxon>Araneae</taxon>
        <taxon>Araneomorphae</taxon>
        <taxon>Entelegynae</taxon>
        <taxon>Araneoidea</taxon>
        <taxon>Nephilidae</taxon>
        <taxon>Nephila</taxon>
    </lineage>
</organism>
<dbReference type="GO" id="GO:0003724">
    <property type="term" value="F:RNA helicase activity"/>
    <property type="evidence" value="ECO:0007669"/>
    <property type="project" value="UniProtKB-EC"/>
</dbReference>
<dbReference type="SMART" id="SM00490">
    <property type="entry name" value="HELICc"/>
    <property type="match status" value="1"/>
</dbReference>
<dbReference type="EC" id="3.6.4.13" evidence="3"/>
<accession>A0A8X6N119</accession>
<evidence type="ECO:0000256" key="2">
    <source>
        <dbReference type="ARBA" id="ARBA00008792"/>
    </source>
</evidence>
<dbReference type="InterPro" id="IPR027417">
    <property type="entry name" value="P-loop_NTPase"/>
</dbReference>
<evidence type="ECO:0000256" key="8">
    <source>
        <dbReference type="ARBA" id="ARBA00022782"/>
    </source>
</evidence>
<dbReference type="PROSITE" id="PS51192">
    <property type="entry name" value="HELICASE_ATP_BIND_1"/>
    <property type="match status" value="1"/>
</dbReference>
<dbReference type="GO" id="GO:0005737">
    <property type="term" value="C:cytoplasm"/>
    <property type="evidence" value="ECO:0007669"/>
    <property type="project" value="UniProtKB-SubCell"/>
</dbReference>
<dbReference type="Pfam" id="PF21010">
    <property type="entry name" value="HA2_C"/>
    <property type="match status" value="1"/>
</dbReference>
<dbReference type="SUPFAM" id="SSF63748">
    <property type="entry name" value="Tudor/PWWP/MBT"/>
    <property type="match status" value="1"/>
</dbReference>
<gene>
    <name evidence="18" type="primary">TDRD9</name>
    <name evidence="18" type="ORF">NPIL_667801</name>
</gene>
<evidence type="ECO:0000259" key="16">
    <source>
        <dbReference type="PROSITE" id="PS51192"/>
    </source>
</evidence>
<keyword evidence="8" id="KW-0221">Differentiation</keyword>
<evidence type="ECO:0000256" key="11">
    <source>
        <dbReference type="ARBA" id="ARBA00022840"/>
    </source>
</evidence>
<dbReference type="PANTHER" id="PTHR18934:SF113">
    <property type="entry name" value="ATP-DEPENDENT RNA HELICASE TDRD9"/>
    <property type="match status" value="1"/>
</dbReference>
<dbReference type="Gene3D" id="1.20.120.1080">
    <property type="match status" value="1"/>
</dbReference>
<evidence type="ECO:0000256" key="15">
    <source>
        <dbReference type="ARBA" id="ARBA00047984"/>
    </source>
</evidence>
<dbReference type="InterPro" id="IPR007502">
    <property type="entry name" value="Helicase-assoc_dom"/>
</dbReference>
<sequence length="1287" mass="146791">MDTSLDRDLQLLDITPTNTDCIGFNNSKQETLPINCIHTEEETESVKNILDRDRKLKNSSRICSIDLAITTYREEILLQIETNPVTIIQGPIGCGKTTQVPQYILDYHQSKGSYCNIIVTQPRKIAAISIARRVCQERKWQLGSIVGYQVALNSKSSPGTQLNYVTTGVLLENLANAKRMDMYTHIIIDEVHERNQEVDFAILLVKKFLMTNSQSVKIILMSATFDASEFTQYFSLTSLGNSVPILEIEGKSKDVTEHYLHDLKFFFKKIPDFERLNPNIDSCLYDGVLNLIHDFDRIEKSEQKVRSHNSYATSKGAVLIFLPGYEEICTLSNKLQAADVNKHFWIISLHSTISLEEQTKAFLIPSCPDIRKVILSTNIAENSITVLDVKYVIDFCLTKNLVTDSLSNYTCLQLEWASKANCIQRKGRVGRVDTGKVYRIVPLKFYNSLPDYSIPEIKRCPLTKTILQIKKLDLCKPQQMLSYALNPPNLCDITCAVMQLKVSLGLTTKSCNPLDGDLTFIGRVMSHLPLDIKLSKLIIFGYVFHCLEDCIIIAASLSLQNFFAEPSQRSLESYKSRLSWADNTFSDCLGCLNAYRMWKQRTLEGLFKRPGGLLEFKWARLHFIQLKRIKEVDLLVKDIKARLEKFSIFADDNHQFKNAEESRILILKILMAGSFFPYYYVQEPLDEKQIHKDIIGNDPLCTVSISGLPPKHGILYATALKEMFSCYDENISIQFEKNRGYIKFLSNYEKSTSPIHPALYYALKMRKLKPLELSVFSHEEAEKKAQQLLSSKQAASCEFGTKSCRVTVMEWSALKRTPLPSLTLSMTTIVVTWVNNCGHFWARYLTPDISKRLDSMERNINENEGRNLLPLTEFPRVNMLYLAPYVRSNNKPLYYRVRVQELKFSDVVVLFVDYGYITTMHYTKLREIPESTPLVLNTSALAVECYLAGIKPSSCKISSGKWCEQANVWFKRKVYGKLLYAKIYSRLINLEYAEPAEESYASKESHDLRCNVRHSNKKIYENIIQDIELSWNETEDNSIKKTKKKIRLQGPFNPLEISYCGLTNFDCSKSVKVEQASVNSISFNAEPQYSYSSMLIASQVEVGQNDSDLILRNTTLLPKILGLPTLICLLFSPYSELRTDIRQTSYTGALCGLGFNSLTGEPISPDHDIELAFDVEISLADIQEINAVRMGFNLLFSSESDTLLYTSDTLSLIHEKTERTMIDLLKKKRASRKPIYSNEIGQWNSIPSEFLLESPLESSFESTNVLPLLKPTRLITFENDNLSQDLK</sequence>
<evidence type="ECO:0000256" key="6">
    <source>
        <dbReference type="ARBA" id="ARBA00022490"/>
    </source>
</evidence>
<dbReference type="InterPro" id="IPR035437">
    <property type="entry name" value="SNase_OB-fold_sf"/>
</dbReference>
<evidence type="ECO:0000256" key="1">
    <source>
        <dbReference type="ARBA" id="ARBA00004496"/>
    </source>
</evidence>
<keyword evidence="13" id="KW-0943">RNA-mediated gene silencing</keyword>
<evidence type="ECO:0000256" key="3">
    <source>
        <dbReference type="ARBA" id="ARBA00012552"/>
    </source>
</evidence>
<dbReference type="GO" id="GO:0003723">
    <property type="term" value="F:RNA binding"/>
    <property type="evidence" value="ECO:0007669"/>
    <property type="project" value="TreeGrafter"/>
</dbReference>
<name>A0A8X6N119_NEPPI</name>
<dbReference type="Gene3D" id="3.40.50.300">
    <property type="entry name" value="P-loop containing nucleotide triphosphate hydrolases"/>
    <property type="match status" value="2"/>
</dbReference>
<dbReference type="PROSITE" id="PS51194">
    <property type="entry name" value="HELICASE_CTER"/>
    <property type="match status" value="1"/>
</dbReference>
<reference evidence="18" key="1">
    <citation type="submission" date="2020-08" db="EMBL/GenBank/DDBJ databases">
        <title>Multicomponent nature underlies the extraordinary mechanical properties of spider dragline silk.</title>
        <authorList>
            <person name="Kono N."/>
            <person name="Nakamura H."/>
            <person name="Mori M."/>
            <person name="Yoshida Y."/>
            <person name="Ohtoshi R."/>
            <person name="Malay A.D."/>
            <person name="Moran D.A.P."/>
            <person name="Tomita M."/>
            <person name="Numata K."/>
            <person name="Arakawa K."/>
        </authorList>
    </citation>
    <scope>NUCLEOTIDE SEQUENCE</scope>
</reference>
<evidence type="ECO:0000256" key="14">
    <source>
        <dbReference type="ARBA" id="ARBA00023254"/>
    </source>
</evidence>
<dbReference type="SMART" id="SM00847">
    <property type="entry name" value="HA2"/>
    <property type="match status" value="1"/>
</dbReference>
<keyword evidence="12" id="KW-0744">Spermatogenesis</keyword>
<dbReference type="Gene3D" id="2.40.50.90">
    <property type="match status" value="1"/>
</dbReference>
<comment type="similarity">
    <text evidence="2">Belongs to the DEAD box helicase family. DEAH subfamily.</text>
</comment>
<evidence type="ECO:0000256" key="13">
    <source>
        <dbReference type="ARBA" id="ARBA00023158"/>
    </source>
</evidence>
<keyword evidence="6" id="KW-0963">Cytoplasm</keyword>
<dbReference type="PANTHER" id="PTHR18934">
    <property type="entry name" value="ATP-DEPENDENT RNA HELICASE"/>
    <property type="match status" value="1"/>
</dbReference>
<evidence type="ECO:0000256" key="10">
    <source>
        <dbReference type="ARBA" id="ARBA00022806"/>
    </source>
</evidence>
<dbReference type="EMBL" id="BMAW01099044">
    <property type="protein sequence ID" value="GFS87989.1"/>
    <property type="molecule type" value="Genomic_DNA"/>
</dbReference>
<evidence type="ECO:0000313" key="18">
    <source>
        <dbReference type="EMBL" id="GFS87989.1"/>
    </source>
</evidence>
<dbReference type="Pfam" id="PF00270">
    <property type="entry name" value="DEAD"/>
    <property type="match status" value="1"/>
</dbReference>
<evidence type="ECO:0000256" key="9">
    <source>
        <dbReference type="ARBA" id="ARBA00022801"/>
    </source>
</evidence>
<keyword evidence="5" id="KW-0217">Developmental protein</keyword>
<evidence type="ECO:0000256" key="4">
    <source>
        <dbReference type="ARBA" id="ARBA00013352"/>
    </source>
</evidence>
<comment type="subcellular location">
    <subcellularLocation>
        <location evidence="1">Cytoplasm</location>
    </subcellularLocation>
</comment>
<dbReference type="SMART" id="SM00487">
    <property type="entry name" value="DEXDc"/>
    <property type="match status" value="1"/>
</dbReference>
<evidence type="ECO:0000259" key="17">
    <source>
        <dbReference type="PROSITE" id="PS51194"/>
    </source>
</evidence>
<dbReference type="OrthoDB" id="66977at2759"/>
<comment type="catalytic activity">
    <reaction evidence="15">
        <text>ATP + H2O = ADP + phosphate + H(+)</text>
        <dbReference type="Rhea" id="RHEA:13065"/>
        <dbReference type="ChEBI" id="CHEBI:15377"/>
        <dbReference type="ChEBI" id="CHEBI:15378"/>
        <dbReference type="ChEBI" id="CHEBI:30616"/>
        <dbReference type="ChEBI" id="CHEBI:43474"/>
        <dbReference type="ChEBI" id="CHEBI:456216"/>
        <dbReference type="EC" id="3.6.4.13"/>
    </reaction>
</comment>
<dbReference type="SUPFAM" id="SSF52540">
    <property type="entry name" value="P-loop containing nucleoside triphosphate hydrolases"/>
    <property type="match status" value="1"/>
</dbReference>
<dbReference type="Gene3D" id="2.30.30.140">
    <property type="match status" value="1"/>
</dbReference>
<feature type="domain" description="Helicase C-terminal" evidence="17">
    <location>
        <begin position="304"/>
        <end position="473"/>
    </location>
</feature>
<evidence type="ECO:0000256" key="12">
    <source>
        <dbReference type="ARBA" id="ARBA00022871"/>
    </source>
</evidence>
<keyword evidence="14" id="KW-0469">Meiosis</keyword>
<comment type="caution">
    <text evidence="18">The sequence shown here is derived from an EMBL/GenBank/DDBJ whole genome shotgun (WGS) entry which is preliminary data.</text>
</comment>
<dbReference type="GO" id="GO:0016787">
    <property type="term" value="F:hydrolase activity"/>
    <property type="evidence" value="ECO:0007669"/>
    <property type="project" value="UniProtKB-KW"/>
</dbReference>
<keyword evidence="10 18" id="KW-0347">Helicase</keyword>
<dbReference type="InterPro" id="IPR001650">
    <property type="entry name" value="Helicase_C-like"/>
</dbReference>
<protein>
    <recommendedName>
        <fullName evidence="4">Probable ATP-dependent RNA helicase spindle-E</fullName>
        <ecNumber evidence="3">3.6.4.13</ecNumber>
    </recommendedName>
</protein>
<dbReference type="GO" id="GO:0051321">
    <property type="term" value="P:meiotic cell cycle"/>
    <property type="evidence" value="ECO:0007669"/>
    <property type="project" value="UniProtKB-KW"/>
</dbReference>
<evidence type="ECO:0000256" key="5">
    <source>
        <dbReference type="ARBA" id="ARBA00022473"/>
    </source>
</evidence>
<keyword evidence="7" id="KW-0547">Nucleotide-binding</keyword>
<dbReference type="GO" id="GO:0031047">
    <property type="term" value="P:regulatory ncRNA-mediated gene silencing"/>
    <property type="evidence" value="ECO:0007669"/>
    <property type="project" value="UniProtKB-KW"/>
</dbReference>
<dbReference type="Pfam" id="PF00567">
    <property type="entry name" value="TUDOR"/>
    <property type="match status" value="1"/>
</dbReference>
<dbReference type="GO" id="GO:0005524">
    <property type="term" value="F:ATP binding"/>
    <property type="evidence" value="ECO:0007669"/>
    <property type="project" value="UniProtKB-KW"/>
</dbReference>